<evidence type="ECO:0000256" key="1">
    <source>
        <dbReference type="SAM" id="MobiDB-lite"/>
    </source>
</evidence>
<dbReference type="Proteomes" id="UP000569914">
    <property type="component" value="Unassembled WGS sequence"/>
</dbReference>
<dbReference type="AlphaFoldDB" id="A0A7Y9L9D2"/>
<proteinExistence type="predicted"/>
<reference evidence="2 3" key="1">
    <citation type="submission" date="2020-07" db="EMBL/GenBank/DDBJ databases">
        <title>Sequencing the genomes of 1000 actinobacteria strains.</title>
        <authorList>
            <person name="Klenk H.-P."/>
        </authorList>
    </citation>
    <scope>NUCLEOTIDE SEQUENCE [LARGE SCALE GENOMIC DNA]</scope>
    <source>
        <strain evidence="2 3">DSM 22083</strain>
    </source>
</reference>
<accession>A0A7Y9L9D2</accession>
<protein>
    <submittedName>
        <fullName evidence="2">Uncharacterized protein</fullName>
    </submittedName>
</protein>
<dbReference type="RefSeq" id="WP_179748237.1">
    <property type="nucleotide sequence ID" value="NZ_JACCBU010000001.1"/>
</dbReference>
<evidence type="ECO:0000313" key="2">
    <source>
        <dbReference type="EMBL" id="NYE69452.1"/>
    </source>
</evidence>
<organism evidence="2 3">
    <name type="scientific">Microlunatus parietis</name>
    <dbReference type="NCBI Taxonomy" id="682979"/>
    <lineage>
        <taxon>Bacteria</taxon>
        <taxon>Bacillati</taxon>
        <taxon>Actinomycetota</taxon>
        <taxon>Actinomycetes</taxon>
        <taxon>Propionibacteriales</taxon>
        <taxon>Propionibacteriaceae</taxon>
        <taxon>Microlunatus</taxon>
    </lineage>
</organism>
<name>A0A7Y9L9D2_9ACTN</name>
<feature type="compositionally biased region" description="Polar residues" evidence="1">
    <location>
        <begin position="212"/>
        <end position="227"/>
    </location>
</feature>
<evidence type="ECO:0000313" key="3">
    <source>
        <dbReference type="Proteomes" id="UP000569914"/>
    </source>
</evidence>
<dbReference type="EMBL" id="JACCBU010000001">
    <property type="protein sequence ID" value="NYE69452.1"/>
    <property type="molecule type" value="Genomic_DNA"/>
</dbReference>
<gene>
    <name evidence="2" type="ORF">BKA15_000781</name>
</gene>
<comment type="caution">
    <text evidence="2">The sequence shown here is derived from an EMBL/GenBank/DDBJ whole genome shotgun (WGS) entry which is preliminary data.</text>
</comment>
<feature type="region of interest" description="Disordered" evidence="1">
    <location>
        <begin position="173"/>
        <end position="227"/>
    </location>
</feature>
<sequence length="227" mass="24604">MIGADDPERAVLLQAVLVATRDPWNAAESLPNKRISVAEAQKTSARLHAELAAAVGPAAVLTRLDRARELAELAAATGRDEDAAWASLYRLEAHYQRGRRLEINAELMRLAATVRRLRTPVWDSRVAPGSRLRSGTLPIVAGLADLVVRGELEAQRGGDDQQQAGDDGQVVAHHPLFGTDRRPDHDADDQQAEAHPEQHPGGCLHHDRRPQAASSVRWTSGGTSSEK</sequence>
<keyword evidence="3" id="KW-1185">Reference proteome</keyword>